<dbReference type="GO" id="GO:0001750">
    <property type="term" value="C:photoreceptor outer segment"/>
    <property type="evidence" value="ECO:0007669"/>
    <property type="project" value="UniProtKB-SubCell"/>
</dbReference>
<evidence type="ECO:0000256" key="14">
    <source>
        <dbReference type="ARBA" id="ARBA00023224"/>
    </source>
</evidence>
<evidence type="ECO:0000256" key="2">
    <source>
        <dbReference type="ARBA" id="ARBA00004504"/>
    </source>
</evidence>
<evidence type="ECO:0000256" key="15">
    <source>
        <dbReference type="ARBA" id="ARBA00023273"/>
    </source>
</evidence>
<dbReference type="GO" id="GO:0007601">
    <property type="term" value="P:visual perception"/>
    <property type="evidence" value="ECO:0007669"/>
    <property type="project" value="InterPro"/>
</dbReference>
<evidence type="ECO:0000256" key="5">
    <source>
        <dbReference type="ARBA" id="ARBA00022606"/>
    </source>
</evidence>
<protein>
    <recommendedName>
        <fullName evidence="3">Rhodopsin</fullName>
    </recommendedName>
</protein>
<evidence type="ECO:0000256" key="10">
    <source>
        <dbReference type="ARBA" id="ARBA00023040"/>
    </source>
</evidence>
<evidence type="ECO:0000256" key="8">
    <source>
        <dbReference type="ARBA" id="ARBA00022989"/>
    </source>
</evidence>
<dbReference type="GeneTree" id="ENSGT01030000234549"/>
<dbReference type="GO" id="GO:0007604">
    <property type="term" value="P:phototransduction, UV"/>
    <property type="evidence" value="ECO:0007669"/>
    <property type="project" value="Ensembl"/>
</dbReference>
<feature type="transmembrane region" description="Helical" evidence="16">
    <location>
        <begin position="367"/>
        <end position="388"/>
    </location>
</feature>
<dbReference type="Gene3D" id="1.20.1070.10">
    <property type="entry name" value="Rhodopsin 7-helix transmembrane proteins"/>
    <property type="match status" value="1"/>
</dbReference>
<evidence type="ECO:0000313" key="19">
    <source>
        <dbReference type="Ensembl" id="ENSLBEP00000025094.1"/>
    </source>
</evidence>
<evidence type="ECO:0000256" key="16">
    <source>
        <dbReference type="RuleBase" id="RU004951"/>
    </source>
</evidence>
<feature type="transmembrane region" description="Helical" evidence="16">
    <location>
        <begin position="120"/>
        <end position="143"/>
    </location>
</feature>
<dbReference type="PROSITE" id="PS50262">
    <property type="entry name" value="G_PROTEIN_RECEP_F1_2"/>
    <property type="match status" value="1"/>
</dbReference>
<evidence type="ECO:0000256" key="7">
    <source>
        <dbReference type="ARBA" id="ARBA00022925"/>
    </source>
</evidence>
<evidence type="ECO:0000259" key="18">
    <source>
        <dbReference type="PROSITE" id="PS50262"/>
    </source>
</evidence>
<keyword evidence="12" id="KW-1015">Disulfide bond</keyword>
<keyword evidence="7 16" id="KW-0681">Retinal protein</keyword>
<dbReference type="PROSITE" id="PS00238">
    <property type="entry name" value="OPSIN"/>
    <property type="match status" value="1"/>
</dbReference>
<dbReference type="GO" id="GO:0016020">
    <property type="term" value="C:membrane"/>
    <property type="evidence" value="ECO:0007669"/>
    <property type="project" value="UniProtKB-SubCell"/>
</dbReference>
<proteinExistence type="inferred from homology"/>
<dbReference type="InterPro" id="IPR050125">
    <property type="entry name" value="GPCR_opsins"/>
</dbReference>
<dbReference type="InterPro" id="IPR017452">
    <property type="entry name" value="GPCR_Rhodpsn_7TM"/>
</dbReference>
<dbReference type="PROSITE" id="PS00237">
    <property type="entry name" value="G_PROTEIN_RECEP_F1_1"/>
    <property type="match status" value="1"/>
</dbReference>
<comment type="subcellular location">
    <subcellularLocation>
        <location evidence="2">Cell projection</location>
        <location evidence="2">Cilium</location>
        <location evidence="2">Photoreceptor outer segment</location>
    </subcellularLocation>
    <subcellularLocation>
        <location evidence="1 16">Membrane</location>
        <topology evidence="1 16">Multi-pass membrane protein</topology>
    </subcellularLocation>
</comment>
<keyword evidence="6 16" id="KW-0812">Transmembrane</keyword>
<dbReference type="InterPro" id="IPR027430">
    <property type="entry name" value="Retinal_BS"/>
</dbReference>
<dbReference type="GO" id="GO:0008020">
    <property type="term" value="F:G protein-coupled photoreceptor activity"/>
    <property type="evidence" value="ECO:0007669"/>
    <property type="project" value="Ensembl"/>
</dbReference>
<feature type="domain" description="G-protein coupled receptors family 1 profile" evidence="18">
    <location>
        <begin position="134"/>
        <end position="385"/>
    </location>
</feature>
<dbReference type="PRINTS" id="PR00238">
    <property type="entry name" value="OPSIN"/>
</dbReference>
<feature type="transmembrane region" description="Helical" evidence="16">
    <location>
        <begin position="195"/>
        <end position="213"/>
    </location>
</feature>
<keyword evidence="14 16" id="KW-0807">Transducer</keyword>
<dbReference type="InParanoid" id="A0A3Q3G0D6"/>
<keyword evidence="5 16" id="KW-0716">Sensory transduction</keyword>
<dbReference type="GO" id="GO:0016039">
    <property type="term" value="P:absorption of UV light"/>
    <property type="evidence" value="ECO:0007669"/>
    <property type="project" value="Ensembl"/>
</dbReference>
<dbReference type="FunCoup" id="A0A3Q3G0D6">
    <property type="interactions" value="7"/>
</dbReference>
<evidence type="ECO:0000256" key="4">
    <source>
        <dbReference type="ARBA" id="ARBA00022543"/>
    </source>
</evidence>
<keyword evidence="9 16" id="KW-0157">Chromophore</keyword>
<dbReference type="FunFam" id="1.20.1070.10:FF:000391">
    <property type="entry name" value="Parapinopsin b"/>
    <property type="match status" value="1"/>
</dbReference>
<keyword evidence="4 16" id="KW-0600">Photoreceptor protein</keyword>
<evidence type="ECO:0000256" key="3">
    <source>
        <dbReference type="ARBA" id="ARBA00013487"/>
    </source>
</evidence>
<evidence type="ECO:0000256" key="17">
    <source>
        <dbReference type="SAM" id="MobiDB-lite"/>
    </source>
</evidence>
<reference evidence="19" key="2">
    <citation type="submission" date="2025-09" db="UniProtKB">
        <authorList>
            <consortium name="Ensembl"/>
        </authorList>
    </citation>
    <scope>IDENTIFICATION</scope>
</reference>
<dbReference type="Ensembl" id="ENSLBET00000026367.1">
    <property type="protein sequence ID" value="ENSLBEP00000025094.1"/>
    <property type="gene ID" value="ENSLBEG00000019161.1"/>
</dbReference>
<evidence type="ECO:0000256" key="1">
    <source>
        <dbReference type="ARBA" id="ARBA00004141"/>
    </source>
</evidence>
<dbReference type="Pfam" id="PF00001">
    <property type="entry name" value="7tm_1"/>
    <property type="match status" value="1"/>
</dbReference>
<dbReference type="AlphaFoldDB" id="A0A3Q3G0D6"/>
<accession>A0A3Q3G0D6</accession>
<keyword evidence="20" id="KW-1185">Reference proteome</keyword>
<comment type="similarity">
    <text evidence="16">Belongs to the G-protein coupled receptor 1 family. Opsin subfamily.</text>
</comment>
<dbReference type="InterPro" id="IPR000276">
    <property type="entry name" value="GPCR_Rhodpsn"/>
</dbReference>
<dbReference type="Proteomes" id="UP000261660">
    <property type="component" value="Unplaced"/>
</dbReference>
<evidence type="ECO:0000313" key="20">
    <source>
        <dbReference type="Proteomes" id="UP000261660"/>
    </source>
</evidence>
<dbReference type="STRING" id="56723.ENSLBEP00000025094"/>
<keyword evidence="8 16" id="KW-1133">Transmembrane helix</keyword>
<evidence type="ECO:0000256" key="11">
    <source>
        <dbReference type="ARBA" id="ARBA00023136"/>
    </source>
</evidence>
<feature type="region of interest" description="Disordered" evidence="17">
    <location>
        <begin position="23"/>
        <end position="42"/>
    </location>
</feature>
<keyword evidence="11 16" id="KW-0472">Membrane</keyword>
<feature type="transmembrane region" description="Helical" evidence="16">
    <location>
        <begin position="225"/>
        <end position="246"/>
    </location>
</feature>
<keyword evidence="15" id="KW-0966">Cell projection</keyword>
<sequence>MYPPSPQRPSGIALSWIGEGFWKPEEESPSSTARESSRALKSIPSDRSTSSVRFRVSMSCAAFLKEAAMFSGLFTDGSSHINHVIYSERKMEHLVQHGNSSAFHNSVNTELLSQTGYTTLAVIMGVFSGAGIILNVLVIVVTLRHRQLRQPLSYALVNLAICDLGSALFGGIPTTITSAMGYFSLGRVGCTLEGFAVAFFGIASLCTIGVISVERYLVVCYPMGAVLFQTRHAVAGVVLSWVWSFVWNTPPLFGWGSYELEGVQTSCAPNWYSRDVGNMSYIVLYFFLCFVIPFSIIMVSYSRLLWTLRQVTKLQVSEAGSTHRVETQVARMVVVMVLAFLFTWLPYAAMALAVILDSSLYIDPVIATIPVYLAKSSTFYNPIIYIFMNRQFRGYAVHTVLCGWNPWASDPQISEGETTVASINKSQRVSPKESLKE</sequence>
<dbReference type="PANTHER" id="PTHR24240">
    <property type="entry name" value="OPSIN"/>
    <property type="match status" value="1"/>
</dbReference>
<evidence type="ECO:0000256" key="12">
    <source>
        <dbReference type="ARBA" id="ARBA00023157"/>
    </source>
</evidence>
<evidence type="ECO:0000256" key="9">
    <source>
        <dbReference type="ARBA" id="ARBA00022991"/>
    </source>
</evidence>
<feature type="transmembrane region" description="Helical" evidence="16">
    <location>
        <begin position="279"/>
        <end position="301"/>
    </location>
</feature>
<dbReference type="SUPFAM" id="SSF81321">
    <property type="entry name" value="Family A G protein-coupled receptor-like"/>
    <property type="match status" value="1"/>
</dbReference>
<keyword evidence="13 16" id="KW-0675">Receptor</keyword>
<dbReference type="PRINTS" id="PR00237">
    <property type="entry name" value="GPCRRHODOPSN"/>
</dbReference>
<dbReference type="GO" id="GO:0007603">
    <property type="term" value="P:phototransduction, visible light"/>
    <property type="evidence" value="ECO:0007669"/>
    <property type="project" value="Ensembl"/>
</dbReference>
<organism evidence="19 20">
    <name type="scientific">Labrus bergylta</name>
    <name type="common">ballan wrasse</name>
    <dbReference type="NCBI Taxonomy" id="56723"/>
    <lineage>
        <taxon>Eukaryota</taxon>
        <taxon>Metazoa</taxon>
        <taxon>Chordata</taxon>
        <taxon>Craniata</taxon>
        <taxon>Vertebrata</taxon>
        <taxon>Euteleostomi</taxon>
        <taxon>Actinopterygii</taxon>
        <taxon>Neopterygii</taxon>
        <taxon>Teleostei</taxon>
        <taxon>Neoteleostei</taxon>
        <taxon>Acanthomorphata</taxon>
        <taxon>Eupercaria</taxon>
        <taxon>Labriformes</taxon>
        <taxon>Labridae</taxon>
        <taxon>Labrus</taxon>
    </lineage>
</organism>
<keyword evidence="10 16" id="KW-0297">G-protein coupled receptor</keyword>
<dbReference type="InterPro" id="IPR001760">
    <property type="entry name" value="Opsin"/>
</dbReference>
<feature type="transmembrane region" description="Helical" evidence="16">
    <location>
        <begin position="155"/>
        <end position="183"/>
    </location>
</feature>
<evidence type="ECO:0000256" key="6">
    <source>
        <dbReference type="ARBA" id="ARBA00022692"/>
    </source>
</evidence>
<evidence type="ECO:0000256" key="13">
    <source>
        <dbReference type="ARBA" id="ARBA00023170"/>
    </source>
</evidence>
<name>A0A3Q3G0D6_9LABR</name>
<feature type="transmembrane region" description="Helical" evidence="16">
    <location>
        <begin position="333"/>
        <end position="355"/>
    </location>
</feature>
<reference evidence="19" key="1">
    <citation type="submission" date="2025-08" db="UniProtKB">
        <authorList>
            <consortium name="Ensembl"/>
        </authorList>
    </citation>
    <scope>IDENTIFICATION</scope>
</reference>